<dbReference type="InterPro" id="IPR028082">
    <property type="entry name" value="Peripla_BP_I"/>
</dbReference>
<reference evidence="19" key="1">
    <citation type="submission" date="2016-05" db="UniProtKB">
        <authorList>
            <consortium name="WormBaseParasite"/>
        </authorList>
    </citation>
    <scope>IDENTIFICATION</scope>
</reference>
<evidence type="ECO:0000256" key="5">
    <source>
        <dbReference type="ARBA" id="ARBA00022741"/>
    </source>
</evidence>
<feature type="domain" description="Guanylate cyclase" evidence="17">
    <location>
        <begin position="977"/>
        <end position="1101"/>
    </location>
</feature>
<feature type="chain" id="PRO_5007778196" description="guanylate cyclase" evidence="15">
    <location>
        <begin position="29"/>
        <end position="1165"/>
    </location>
</feature>
<keyword evidence="12" id="KW-0456">Lyase</keyword>
<dbReference type="GO" id="GO:0009581">
    <property type="term" value="P:detection of external stimulus"/>
    <property type="evidence" value="ECO:0007669"/>
    <property type="project" value="UniProtKB-ARBA"/>
</dbReference>
<dbReference type="Proteomes" id="UP000036681">
    <property type="component" value="Unplaced"/>
</dbReference>
<dbReference type="InterPro" id="IPR001054">
    <property type="entry name" value="A/G_cyclase"/>
</dbReference>
<keyword evidence="7" id="KW-1133">Transmembrane helix</keyword>
<evidence type="ECO:0000256" key="8">
    <source>
        <dbReference type="ARBA" id="ARBA00023134"/>
    </source>
</evidence>
<dbReference type="SUPFAM" id="SSF55073">
    <property type="entry name" value="Nucleotide cyclase"/>
    <property type="match status" value="1"/>
</dbReference>
<sequence>MLASFVATPTSKRCSFSLLLVVVSVVVATGNSREWEHSIATTRILNHNDSYLFIAPYTDCDHCPTVRDSEFTSPKTTSNATQPQQKRGFVGSYDANQAVKVSADGKIHIRIGHIGAVGALPNDYKVLNISRDELYDEGVLGEDIEFEIISRTGCGESFEGVAVAAELFHQYQVRAFIGPYCMEEMEAVAKMGAFWNIPVISYMATSNAMNDKNIYKTLARASSKSPTALAQATSALLLHYKWLKVAVVTNTGTVAFDRVVAFEEVFKRTNIKIVKKVMFEENSSAQDIINSGLLSDIESNARIIVCVFSATRDNTKEFMQATYTYGMHTSEYAYVLPWIQSGPKDILPWLGADGTLLQKVKEYYTNSIIVDDVAGFDDAVVTNFYAKVEERGLSREQLDAANIFGYLHLYDSMKLYATALRKVLNETNDPTKVTDGRAVWNSMRRLQFEGGATGTVLMDDLADRAPFIGAFYVSVSHEQLMKMVTMESTLIPKCDGLKDKIGCFQLKLTDVMTGFWPSESGAMPLDEPLCGYRNQRCSWALEIIIAALFFGLVVLSVAGFFVHRHWEIRQLDKMPWRIFREDLKLIDEEQVKSMLSVGSSNTKISNVNADQKRHAIIGVNTHATYHRYSQRRTIKFCRDDLQLLTQMKQVIHDNLNVFLGMSFNQCEEMLVLWKFCSRGTVQVSAQDIIYNANVNLDAKFHAAFVKDITLGLEYLHASPIGYHGSLTPWACLIDRNWMVKLTDFGIANPIEKWEKQGLITVDALTSDNDKSGASQRTSALYCAPEMLKNRETNRRRMMDQSWVKQSQARRQSGDIYAFGMVMYEIIFRALPFPEGTDINELVDTIADGSRIVQPQIQNQMSIPPDLAALLRDCWSENPDLRPSIRRVRLNTDVALKTKGSLVDQMMRMMEQYANNLEKLVAERTGMLEEANLRADKLLSQLLPKSESFYQRSFCLLMLLFKCLLGRPVPPKLFTSATVLFSDIVGFTSLCSTSTPLEVVNMLNGIYTGFDECIARHGAYKVETIGDAYMVVSGIPEENGTLHIMRVADVALEMREYLADYQIPHRRDHRIKCRWGFHTGSVAAGVVGLTAPRYCLFGDTASRMESTGLPGMIQISTEARDLLNEHYPEFSCTKRGEVEVKGKGVLITYWLDGKKKQQQQVINIPL</sequence>
<dbReference type="Gene3D" id="1.10.510.10">
    <property type="entry name" value="Transferase(Phosphotransferase) domain 1"/>
    <property type="match status" value="1"/>
</dbReference>
<dbReference type="WBParaSite" id="ALUE_0000370801-mRNA-1">
    <property type="protein sequence ID" value="ALUE_0000370801-mRNA-1"/>
    <property type="gene ID" value="ALUE_0000370801"/>
</dbReference>
<evidence type="ECO:0000256" key="3">
    <source>
        <dbReference type="ARBA" id="ARBA00012202"/>
    </source>
</evidence>
<organism evidence="18 19">
    <name type="scientific">Ascaris lumbricoides</name>
    <name type="common">Giant roundworm</name>
    <dbReference type="NCBI Taxonomy" id="6252"/>
    <lineage>
        <taxon>Eukaryota</taxon>
        <taxon>Metazoa</taxon>
        <taxon>Ecdysozoa</taxon>
        <taxon>Nematoda</taxon>
        <taxon>Chromadorea</taxon>
        <taxon>Rhabditida</taxon>
        <taxon>Spirurina</taxon>
        <taxon>Ascaridomorpha</taxon>
        <taxon>Ascaridoidea</taxon>
        <taxon>Ascarididae</taxon>
        <taxon>Ascaris</taxon>
    </lineage>
</organism>
<evidence type="ECO:0000313" key="19">
    <source>
        <dbReference type="WBParaSite" id="ALUE_0000370801-mRNA-1"/>
    </source>
</evidence>
<dbReference type="GO" id="GO:0009582">
    <property type="term" value="P:detection of abiotic stimulus"/>
    <property type="evidence" value="ECO:0007669"/>
    <property type="project" value="UniProtKB-ARBA"/>
</dbReference>
<protein>
    <recommendedName>
        <fullName evidence="3">guanylate cyclase</fullName>
        <ecNumber evidence="3">4.6.1.2</ecNumber>
    </recommendedName>
</protein>
<dbReference type="GO" id="GO:0004672">
    <property type="term" value="F:protein kinase activity"/>
    <property type="evidence" value="ECO:0007669"/>
    <property type="project" value="InterPro"/>
</dbReference>
<name>A0A0M3HPB8_ASCLU</name>
<dbReference type="PANTHER" id="PTHR11920">
    <property type="entry name" value="GUANYLYL CYCLASE"/>
    <property type="match status" value="1"/>
</dbReference>
<evidence type="ECO:0000256" key="9">
    <source>
        <dbReference type="ARBA" id="ARBA00023136"/>
    </source>
</evidence>
<evidence type="ECO:0000259" key="17">
    <source>
        <dbReference type="PROSITE" id="PS50125"/>
    </source>
</evidence>
<keyword evidence="6" id="KW-0460">Magnesium</keyword>
<dbReference type="InterPro" id="IPR001245">
    <property type="entry name" value="Ser-Thr/Tyr_kinase_cat_dom"/>
</dbReference>
<dbReference type="GO" id="GO:0043005">
    <property type="term" value="C:neuron projection"/>
    <property type="evidence" value="ECO:0007669"/>
    <property type="project" value="UniProtKB-ARBA"/>
</dbReference>
<dbReference type="Pfam" id="PF00211">
    <property type="entry name" value="Guanylate_cyc"/>
    <property type="match status" value="1"/>
</dbReference>
<dbReference type="GO" id="GO:0007168">
    <property type="term" value="P:receptor guanylyl cyclase signaling pathway"/>
    <property type="evidence" value="ECO:0007669"/>
    <property type="project" value="TreeGrafter"/>
</dbReference>
<accession>A0A0M3HPB8</accession>
<evidence type="ECO:0000256" key="2">
    <source>
        <dbReference type="ARBA" id="ARBA00004167"/>
    </source>
</evidence>
<feature type="coiled-coil region" evidence="14">
    <location>
        <begin position="902"/>
        <end position="929"/>
    </location>
</feature>
<dbReference type="SMART" id="SM00044">
    <property type="entry name" value="CYCc"/>
    <property type="match status" value="1"/>
</dbReference>
<evidence type="ECO:0000256" key="6">
    <source>
        <dbReference type="ARBA" id="ARBA00022842"/>
    </source>
</evidence>
<dbReference type="GO" id="GO:0035556">
    <property type="term" value="P:intracellular signal transduction"/>
    <property type="evidence" value="ECO:0007669"/>
    <property type="project" value="InterPro"/>
</dbReference>
<keyword evidence="14" id="KW-0175">Coiled coil</keyword>
<dbReference type="GO" id="GO:0001653">
    <property type="term" value="F:peptide receptor activity"/>
    <property type="evidence" value="ECO:0007669"/>
    <property type="project" value="TreeGrafter"/>
</dbReference>
<dbReference type="FunFam" id="1.10.510.10:FF:000941">
    <property type="entry name" value="Guanylate cyclase"/>
    <property type="match status" value="1"/>
</dbReference>
<keyword evidence="15" id="KW-0732">Signal</keyword>
<dbReference type="PANTHER" id="PTHR11920:SF370">
    <property type="entry name" value="RECEPTOR-TYPE GUANYLATE CYCLASE GCY-18"/>
    <property type="match status" value="1"/>
</dbReference>
<keyword evidence="11" id="KW-0325">Glycoprotein</keyword>
<dbReference type="GO" id="GO:0005524">
    <property type="term" value="F:ATP binding"/>
    <property type="evidence" value="ECO:0007669"/>
    <property type="project" value="InterPro"/>
</dbReference>
<dbReference type="Gene3D" id="3.30.70.1230">
    <property type="entry name" value="Nucleotide cyclase"/>
    <property type="match status" value="1"/>
</dbReference>
<dbReference type="PROSITE" id="PS50011">
    <property type="entry name" value="PROTEIN_KINASE_DOM"/>
    <property type="match status" value="1"/>
</dbReference>
<evidence type="ECO:0000256" key="12">
    <source>
        <dbReference type="ARBA" id="ARBA00023239"/>
    </source>
</evidence>
<proteinExistence type="predicted"/>
<dbReference type="GO" id="GO:0004016">
    <property type="term" value="F:adenylate cyclase activity"/>
    <property type="evidence" value="ECO:0007669"/>
    <property type="project" value="TreeGrafter"/>
</dbReference>
<dbReference type="GO" id="GO:0042330">
    <property type="term" value="P:taxis"/>
    <property type="evidence" value="ECO:0007669"/>
    <property type="project" value="UniProtKB-ARBA"/>
</dbReference>
<dbReference type="SUPFAM" id="SSF56112">
    <property type="entry name" value="Protein kinase-like (PK-like)"/>
    <property type="match status" value="1"/>
</dbReference>
<dbReference type="GO" id="GO:0005525">
    <property type="term" value="F:GTP binding"/>
    <property type="evidence" value="ECO:0007669"/>
    <property type="project" value="UniProtKB-KW"/>
</dbReference>
<dbReference type="Pfam" id="PF01094">
    <property type="entry name" value="ANF_receptor"/>
    <property type="match status" value="1"/>
</dbReference>
<dbReference type="GO" id="GO:0005886">
    <property type="term" value="C:plasma membrane"/>
    <property type="evidence" value="ECO:0007669"/>
    <property type="project" value="TreeGrafter"/>
</dbReference>
<evidence type="ECO:0000256" key="15">
    <source>
        <dbReference type="SAM" id="SignalP"/>
    </source>
</evidence>
<dbReference type="CDD" id="cd07302">
    <property type="entry name" value="CHD"/>
    <property type="match status" value="1"/>
</dbReference>
<dbReference type="SUPFAM" id="SSF53822">
    <property type="entry name" value="Periplasmic binding protein-like I"/>
    <property type="match status" value="1"/>
</dbReference>
<comment type="subcellular location">
    <subcellularLocation>
        <location evidence="2">Membrane</location>
        <topology evidence="2">Single-pass membrane protein</topology>
    </subcellularLocation>
</comment>
<dbReference type="Gene3D" id="6.10.250.780">
    <property type="match status" value="1"/>
</dbReference>
<evidence type="ECO:0000256" key="14">
    <source>
        <dbReference type="SAM" id="Coils"/>
    </source>
</evidence>
<dbReference type="EC" id="4.6.1.2" evidence="3"/>
<dbReference type="GO" id="GO:0004383">
    <property type="term" value="F:guanylate cyclase activity"/>
    <property type="evidence" value="ECO:0007669"/>
    <property type="project" value="UniProtKB-EC"/>
</dbReference>
<keyword evidence="8" id="KW-0342">GTP-binding</keyword>
<evidence type="ECO:0000256" key="10">
    <source>
        <dbReference type="ARBA" id="ARBA00023170"/>
    </source>
</evidence>
<feature type="domain" description="Protein kinase" evidence="16">
    <location>
        <begin position="589"/>
        <end position="895"/>
    </location>
</feature>
<keyword evidence="5" id="KW-0547">Nucleotide-binding</keyword>
<dbReference type="CDD" id="cd06352">
    <property type="entry name" value="PBP1_NPR_GC-like"/>
    <property type="match status" value="1"/>
</dbReference>
<dbReference type="InterPro" id="IPR001828">
    <property type="entry name" value="ANF_lig-bd_rcpt"/>
</dbReference>
<keyword evidence="10" id="KW-0675">Receptor</keyword>
<evidence type="ECO:0000256" key="1">
    <source>
        <dbReference type="ARBA" id="ARBA00001436"/>
    </source>
</evidence>
<dbReference type="InterPro" id="IPR029787">
    <property type="entry name" value="Nucleotide_cyclase"/>
</dbReference>
<dbReference type="PROSITE" id="PS50125">
    <property type="entry name" value="GUANYLATE_CYCLASE_2"/>
    <property type="match status" value="1"/>
</dbReference>
<evidence type="ECO:0000313" key="18">
    <source>
        <dbReference type="Proteomes" id="UP000036681"/>
    </source>
</evidence>
<evidence type="ECO:0000259" key="16">
    <source>
        <dbReference type="PROSITE" id="PS50011"/>
    </source>
</evidence>
<dbReference type="InterPro" id="IPR011009">
    <property type="entry name" value="Kinase-like_dom_sf"/>
</dbReference>
<dbReference type="AlphaFoldDB" id="A0A0M3HPB8"/>
<keyword evidence="9" id="KW-0472">Membrane</keyword>
<dbReference type="FunFam" id="3.30.70.1230:FF:000035">
    <property type="entry name" value="Guanylate cyclase"/>
    <property type="match status" value="1"/>
</dbReference>
<evidence type="ECO:0000256" key="7">
    <source>
        <dbReference type="ARBA" id="ARBA00022989"/>
    </source>
</evidence>
<dbReference type="Gene3D" id="3.40.50.2300">
    <property type="match status" value="2"/>
</dbReference>
<keyword evidence="13" id="KW-0141">cGMP biosynthesis</keyword>
<evidence type="ECO:0000256" key="11">
    <source>
        <dbReference type="ARBA" id="ARBA00023180"/>
    </source>
</evidence>
<dbReference type="InterPro" id="IPR000719">
    <property type="entry name" value="Prot_kinase_dom"/>
</dbReference>
<evidence type="ECO:0000256" key="13">
    <source>
        <dbReference type="ARBA" id="ARBA00023293"/>
    </source>
</evidence>
<dbReference type="InterPro" id="IPR050401">
    <property type="entry name" value="Cyclic_nucleotide_synthase"/>
</dbReference>
<keyword evidence="4" id="KW-0812">Transmembrane</keyword>
<comment type="catalytic activity">
    <reaction evidence="1">
        <text>GTP = 3',5'-cyclic GMP + diphosphate</text>
        <dbReference type="Rhea" id="RHEA:13665"/>
        <dbReference type="ChEBI" id="CHEBI:33019"/>
        <dbReference type="ChEBI" id="CHEBI:37565"/>
        <dbReference type="ChEBI" id="CHEBI:57746"/>
        <dbReference type="EC" id="4.6.1.2"/>
    </reaction>
</comment>
<keyword evidence="18" id="KW-1185">Reference proteome</keyword>
<evidence type="ECO:0000256" key="4">
    <source>
        <dbReference type="ARBA" id="ARBA00022692"/>
    </source>
</evidence>
<dbReference type="Pfam" id="PF07714">
    <property type="entry name" value="PK_Tyr_Ser-Thr"/>
    <property type="match status" value="1"/>
</dbReference>
<dbReference type="GO" id="GO:0009266">
    <property type="term" value="P:response to temperature stimulus"/>
    <property type="evidence" value="ECO:0007669"/>
    <property type="project" value="UniProtKB-ARBA"/>
</dbReference>
<feature type="signal peptide" evidence="15">
    <location>
        <begin position="1"/>
        <end position="28"/>
    </location>
</feature>